<dbReference type="GO" id="GO:0005743">
    <property type="term" value="C:mitochondrial inner membrane"/>
    <property type="evidence" value="ECO:0007669"/>
    <property type="project" value="UniProtKB-SubCell"/>
</dbReference>
<evidence type="ECO:0000256" key="8">
    <source>
        <dbReference type="ARBA" id="ARBA00023136"/>
    </source>
</evidence>
<reference evidence="12" key="1">
    <citation type="submission" date="2019-04" db="EMBL/GenBank/DDBJ databases">
        <title>Analysis of the testis transcriptome of the Chagas disease vector Rhodnius prolixus.</title>
        <authorList>
            <person name="Cesar J."/>
            <person name="Ribeiro J.M."/>
            <person name="Pereira M.H."/>
            <person name="Araujo R.N."/>
            <person name="Gontijo N.F."/>
            <person name="Pessoa G."/>
            <person name="Sant'Anna M.V."/>
            <person name="Sorgine M.H."/>
            <person name="Majerowicz D."/>
            <person name="Carvalho A.B."/>
            <person name="Braz G."/>
            <person name="Mesquita R."/>
            <person name="Lagerblad P.O."/>
            <person name="Koerich L.B."/>
        </authorList>
    </citation>
    <scope>NUCLEOTIDE SEQUENCE</scope>
</reference>
<dbReference type="PANTHER" id="PTHR12428">
    <property type="entry name" value="OXA1"/>
    <property type="match status" value="1"/>
</dbReference>
<keyword evidence="4" id="KW-0999">Mitochondrion inner membrane</keyword>
<evidence type="ECO:0000259" key="11">
    <source>
        <dbReference type="Pfam" id="PF02096"/>
    </source>
</evidence>
<keyword evidence="8 10" id="KW-0472">Membrane</keyword>
<comment type="similarity">
    <text evidence="2 9">Belongs to the OXA1/ALB3/YidC family.</text>
</comment>
<feature type="transmembrane region" description="Helical" evidence="10">
    <location>
        <begin position="206"/>
        <end position="227"/>
    </location>
</feature>
<keyword evidence="3 9" id="KW-0812">Transmembrane</keyword>
<sequence>MLSSFRLLRTSFNLSSATFKKGVQKCHLHIYATPNCMPGKRGLLLFKKETPLQLGIISSKRFASDDTTIPDPPIPPPPEISDIQSLPDAAAQEVLGHPTLESVGLGGWGPIGLVQQSLDFLHVTCDIPWWGSIVVGTIVVRILMFPLVIISQRNAAKMHNILPGLQVIQVKMSDARERGDRIEAARNAQEMMLFMKEKGINPLKNMLVPLAQAPLFISFFLGLRGMANLPVESMKAGGFAWFVDLTVPDQFYLLPIITSATLALTIELGTDTARLNSSNMGLMKYFLRAMPIIIFPFTVGFPSGILVYWASTNFISLIQVSILKIPVIRDFFKIDKLINHDKTKLPIKDKGFVKSVSDSWTNMKITRELEERQRIDEINFMKAGRGAVKKTFKFDPTQKDASDRMSTTLQAKKR</sequence>
<dbReference type="InterPro" id="IPR001708">
    <property type="entry name" value="YidC/ALB3/OXA1/COX18"/>
</dbReference>
<feature type="transmembrane region" description="Helical" evidence="10">
    <location>
        <begin position="129"/>
        <end position="150"/>
    </location>
</feature>
<accession>A0A4P6D7B0</accession>
<feature type="transmembrane region" description="Helical" evidence="10">
    <location>
        <begin position="251"/>
        <end position="273"/>
    </location>
</feature>
<evidence type="ECO:0000256" key="9">
    <source>
        <dbReference type="RuleBase" id="RU003945"/>
    </source>
</evidence>
<keyword evidence="6 10" id="KW-1133">Transmembrane helix</keyword>
<name>A0A4P6D7B0_RHOPR</name>
<evidence type="ECO:0000256" key="2">
    <source>
        <dbReference type="ARBA" id="ARBA00009877"/>
    </source>
</evidence>
<evidence type="ECO:0000313" key="12">
    <source>
        <dbReference type="EMBL" id="MOY45378.1"/>
    </source>
</evidence>
<dbReference type="VEuPathDB" id="VectorBase:RPRC017822"/>
<dbReference type="InterPro" id="IPR028055">
    <property type="entry name" value="YidC/Oxa/ALB_C"/>
</dbReference>
<evidence type="ECO:0000256" key="1">
    <source>
        <dbReference type="ARBA" id="ARBA00004448"/>
    </source>
</evidence>
<evidence type="ECO:0000256" key="7">
    <source>
        <dbReference type="ARBA" id="ARBA00023128"/>
    </source>
</evidence>
<feature type="transmembrane region" description="Helical" evidence="10">
    <location>
        <begin position="285"/>
        <end position="308"/>
    </location>
</feature>
<dbReference type="CDD" id="cd20069">
    <property type="entry name" value="5TM_Oxa1-like"/>
    <property type="match status" value="1"/>
</dbReference>
<dbReference type="NCBIfam" id="TIGR03592">
    <property type="entry name" value="yidC_oxa1_cterm"/>
    <property type="match status" value="1"/>
</dbReference>
<feature type="domain" description="Membrane insertase YidC/Oxa/ALB C-terminal" evidence="11">
    <location>
        <begin position="129"/>
        <end position="323"/>
    </location>
</feature>
<protein>
    <submittedName>
        <fullName evidence="12">Putative mitochondrial inner membrane protein oxa1l isoform x5</fullName>
    </submittedName>
</protein>
<evidence type="ECO:0000256" key="6">
    <source>
        <dbReference type="ARBA" id="ARBA00022989"/>
    </source>
</evidence>
<dbReference type="PANTHER" id="PTHR12428:SF66">
    <property type="entry name" value="MITOCHONDRIAL INNER MEMBRANE PROTEIN OXA1L"/>
    <property type="match status" value="1"/>
</dbReference>
<evidence type="ECO:0000256" key="4">
    <source>
        <dbReference type="ARBA" id="ARBA00022792"/>
    </source>
</evidence>
<evidence type="ECO:0000256" key="10">
    <source>
        <dbReference type="SAM" id="Phobius"/>
    </source>
</evidence>
<organism evidence="12">
    <name type="scientific">Rhodnius prolixus</name>
    <name type="common">Triatomid bug</name>
    <dbReference type="NCBI Taxonomy" id="13249"/>
    <lineage>
        <taxon>Eukaryota</taxon>
        <taxon>Metazoa</taxon>
        <taxon>Ecdysozoa</taxon>
        <taxon>Arthropoda</taxon>
        <taxon>Hexapoda</taxon>
        <taxon>Insecta</taxon>
        <taxon>Pterygota</taxon>
        <taxon>Neoptera</taxon>
        <taxon>Paraneoptera</taxon>
        <taxon>Hemiptera</taxon>
        <taxon>Heteroptera</taxon>
        <taxon>Panheteroptera</taxon>
        <taxon>Cimicomorpha</taxon>
        <taxon>Reduviidae</taxon>
        <taxon>Triatominae</taxon>
        <taxon>Rhodnius</taxon>
    </lineage>
</organism>
<keyword evidence="7" id="KW-0496">Mitochondrion</keyword>
<comment type="subcellular location">
    <subcellularLocation>
        <location evidence="9">Membrane</location>
        <topology evidence="9">Multi-pass membrane protein</topology>
    </subcellularLocation>
    <subcellularLocation>
        <location evidence="1">Mitochondrion inner membrane</location>
        <topology evidence="1">Multi-pass membrane protein</topology>
    </subcellularLocation>
</comment>
<dbReference type="GO" id="GO:0032977">
    <property type="term" value="F:membrane insertase activity"/>
    <property type="evidence" value="ECO:0007669"/>
    <property type="project" value="InterPro"/>
</dbReference>
<dbReference type="AlphaFoldDB" id="A0A4P6D7B0"/>
<dbReference type="Pfam" id="PF02096">
    <property type="entry name" value="60KD_IMP"/>
    <property type="match status" value="1"/>
</dbReference>
<dbReference type="EMBL" id="GHKJ01000348">
    <property type="protein sequence ID" value="MOY45378.1"/>
    <property type="molecule type" value="Transcribed_RNA"/>
</dbReference>
<evidence type="ECO:0000256" key="5">
    <source>
        <dbReference type="ARBA" id="ARBA00022946"/>
    </source>
</evidence>
<keyword evidence="5" id="KW-0809">Transit peptide</keyword>
<evidence type="ECO:0000256" key="3">
    <source>
        <dbReference type="ARBA" id="ARBA00022692"/>
    </source>
</evidence>
<dbReference type="GO" id="GO:0032979">
    <property type="term" value="P:protein insertion into mitochondrial inner membrane from matrix"/>
    <property type="evidence" value="ECO:0007669"/>
    <property type="project" value="TreeGrafter"/>
</dbReference>
<proteinExistence type="inferred from homology"/>